<protein>
    <submittedName>
        <fullName evidence="1">Uncharacterized protein</fullName>
    </submittedName>
</protein>
<comment type="caution">
    <text evidence="1">The sequence shown here is derived from an EMBL/GenBank/DDBJ whole genome shotgun (WGS) entry which is preliminary data.</text>
</comment>
<name>A0ABQ5I717_9ASTR</name>
<dbReference type="Proteomes" id="UP001151760">
    <property type="component" value="Unassembled WGS sequence"/>
</dbReference>
<proteinExistence type="predicted"/>
<evidence type="ECO:0000313" key="1">
    <source>
        <dbReference type="EMBL" id="GJT95531.1"/>
    </source>
</evidence>
<keyword evidence="2" id="KW-1185">Reference proteome</keyword>
<evidence type="ECO:0000313" key="2">
    <source>
        <dbReference type="Proteomes" id="UP001151760"/>
    </source>
</evidence>
<sequence length="183" mass="21008">MAKLAPNLILDISLELEITLESVGVVSYMLALDDDDDGVIGRISLDERSAKRVKDYEYHMEKMLLCKKEAADDDYNVFAIEIQHSEQPEFISYTYLVEKVDSNVTRDSSDMCTNEWEVDKNVEETEDERVLLASLVSNLKLDVYENKKIQKQLKNANTSSTQELEKITCLLELENFDLRGTKL</sequence>
<reference evidence="1" key="2">
    <citation type="submission" date="2022-01" db="EMBL/GenBank/DDBJ databases">
        <authorList>
            <person name="Yamashiro T."/>
            <person name="Shiraishi A."/>
            <person name="Satake H."/>
            <person name="Nakayama K."/>
        </authorList>
    </citation>
    <scope>NUCLEOTIDE SEQUENCE</scope>
</reference>
<organism evidence="1 2">
    <name type="scientific">Tanacetum coccineum</name>
    <dbReference type="NCBI Taxonomy" id="301880"/>
    <lineage>
        <taxon>Eukaryota</taxon>
        <taxon>Viridiplantae</taxon>
        <taxon>Streptophyta</taxon>
        <taxon>Embryophyta</taxon>
        <taxon>Tracheophyta</taxon>
        <taxon>Spermatophyta</taxon>
        <taxon>Magnoliopsida</taxon>
        <taxon>eudicotyledons</taxon>
        <taxon>Gunneridae</taxon>
        <taxon>Pentapetalae</taxon>
        <taxon>asterids</taxon>
        <taxon>campanulids</taxon>
        <taxon>Asterales</taxon>
        <taxon>Asteraceae</taxon>
        <taxon>Asteroideae</taxon>
        <taxon>Anthemideae</taxon>
        <taxon>Anthemidinae</taxon>
        <taxon>Tanacetum</taxon>
    </lineage>
</organism>
<dbReference type="EMBL" id="BQNB010020398">
    <property type="protein sequence ID" value="GJT95531.1"/>
    <property type="molecule type" value="Genomic_DNA"/>
</dbReference>
<reference evidence="1" key="1">
    <citation type="journal article" date="2022" name="Int. J. Mol. Sci.">
        <title>Draft Genome of Tanacetum Coccineum: Genomic Comparison of Closely Related Tanacetum-Family Plants.</title>
        <authorList>
            <person name="Yamashiro T."/>
            <person name="Shiraishi A."/>
            <person name="Nakayama K."/>
            <person name="Satake H."/>
        </authorList>
    </citation>
    <scope>NUCLEOTIDE SEQUENCE</scope>
</reference>
<accession>A0ABQ5I717</accession>
<gene>
    <name evidence="1" type="ORF">Tco_1091049</name>
</gene>